<proteinExistence type="predicted"/>
<evidence type="ECO:0000256" key="1">
    <source>
        <dbReference type="SAM" id="MobiDB-lite"/>
    </source>
</evidence>
<evidence type="ECO:0000313" key="4">
    <source>
        <dbReference type="Proteomes" id="UP000054698"/>
    </source>
</evidence>
<keyword evidence="4" id="KW-1185">Reference proteome</keyword>
<evidence type="ECO:0000313" key="5">
    <source>
        <dbReference type="Proteomes" id="UP000251942"/>
    </source>
</evidence>
<reference evidence="2 4" key="1">
    <citation type="submission" date="2015-11" db="EMBL/GenBank/DDBJ databases">
        <title>Genomic analysis of 38 Legionella species identifies large and diverse effector repertoires.</title>
        <authorList>
            <person name="Burstein D."/>
            <person name="Amaro F."/>
            <person name="Zusman T."/>
            <person name="Lifshitz Z."/>
            <person name="Cohen O."/>
            <person name="Gilbert J.A."/>
            <person name="Pupko T."/>
            <person name="Shuman H.A."/>
            <person name="Segal G."/>
        </authorList>
    </citation>
    <scope>NUCLEOTIDE SEQUENCE [LARGE SCALE GENOMIC DNA]</scope>
    <source>
        <strain evidence="2 4">WO-44C</strain>
    </source>
</reference>
<organism evidence="2 4">
    <name type="scientific">Legionella feeleii</name>
    <dbReference type="NCBI Taxonomy" id="453"/>
    <lineage>
        <taxon>Bacteria</taxon>
        <taxon>Pseudomonadati</taxon>
        <taxon>Pseudomonadota</taxon>
        <taxon>Gammaproteobacteria</taxon>
        <taxon>Legionellales</taxon>
        <taxon>Legionellaceae</taxon>
        <taxon>Legionella</taxon>
    </lineage>
</organism>
<dbReference type="RefSeq" id="WP_058447683.1">
    <property type="nucleotide sequence ID" value="NZ_CAAAHT010000075.1"/>
</dbReference>
<dbReference type="EMBL" id="LNYB01000085">
    <property type="protein sequence ID" value="KTC95206.1"/>
    <property type="molecule type" value="Genomic_DNA"/>
</dbReference>
<dbReference type="Proteomes" id="UP000054698">
    <property type="component" value="Unassembled WGS sequence"/>
</dbReference>
<dbReference type="OrthoDB" id="5652910at2"/>
<dbReference type="SUPFAM" id="SSF46785">
    <property type="entry name" value="Winged helix' DNA-binding domain"/>
    <property type="match status" value="1"/>
</dbReference>
<dbReference type="STRING" id="453.Lfee_2870"/>
<dbReference type="PATRIC" id="fig|453.4.peg.3139"/>
<dbReference type="Proteomes" id="UP000251942">
    <property type="component" value="Unassembled WGS sequence"/>
</dbReference>
<gene>
    <name evidence="2" type="ORF">Lfee_2870</name>
    <name evidence="3" type="ORF">NCTC12022_02639</name>
</gene>
<dbReference type="InterPro" id="IPR036390">
    <property type="entry name" value="WH_DNA-bd_sf"/>
</dbReference>
<name>A0A0W0TI01_9GAMM</name>
<dbReference type="EMBL" id="UASS01000026">
    <property type="protein sequence ID" value="SPX61885.1"/>
    <property type="molecule type" value="Genomic_DNA"/>
</dbReference>
<evidence type="ECO:0000313" key="2">
    <source>
        <dbReference type="EMBL" id="KTC95206.1"/>
    </source>
</evidence>
<dbReference type="AlphaFoldDB" id="A0A0W0TI01"/>
<feature type="region of interest" description="Disordered" evidence="1">
    <location>
        <begin position="121"/>
        <end position="144"/>
    </location>
</feature>
<accession>A0A0W0TI01</accession>
<feature type="compositionally biased region" description="Polar residues" evidence="1">
    <location>
        <begin position="126"/>
        <end position="137"/>
    </location>
</feature>
<reference evidence="3 5" key="2">
    <citation type="submission" date="2018-06" db="EMBL/GenBank/DDBJ databases">
        <authorList>
            <consortium name="Pathogen Informatics"/>
            <person name="Doyle S."/>
        </authorList>
    </citation>
    <scope>NUCLEOTIDE SEQUENCE [LARGE SCALE GENOMIC DNA]</scope>
    <source>
        <strain evidence="3 5">NCTC12022</strain>
    </source>
</reference>
<protein>
    <submittedName>
        <fullName evidence="2">Uncharacterized protein</fullName>
    </submittedName>
</protein>
<evidence type="ECO:0000313" key="3">
    <source>
        <dbReference type="EMBL" id="SPX61885.1"/>
    </source>
</evidence>
<sequence>MNKNNNIATIYHDRHDQLKLLASSPAKAEFLSKCIYWWQISKYKIKNSDYIWFTRTTDELAAGAGLSESSVGRYLRDFAEKGLIEKRVIKRYSRKHAQDIACLHIRITDKLLALLKTSTKKPSTTNQASKGNKNPDSINLGHIDDTPSVNLTVPTINNKGDSPNNNISTVSKNAVNCGKKQKTSFEKTVFPIEKDIGERVSEEIKDHIKGMLYNVLKNQGQELKHNERLFTEVLFAVTNKEQFKDVACINHRINIAASLIRKKLWRIPKGFYNHWDIGQAFKERDEVKRRRTSQEKLERELLGVTDPQRIAEIKARFEVSMADEFRFDKQKEIITKQKEQASHQRHLTEKLNRISNEIFTEGKYLKQMEDALDQGLGYANQELIDSIGIKLARLYDEQANIESELQNIRQEWDLCA</sequence>